<dbReference type="PANTHER" id="PTHR11728">
    <property type="entry name" value="GLYCEROL-3-PHOSPHATE DEHYDROGENASE"/>
    <property type="match status" value="1"/>
</dbReference>
<dbReference type="SUPFAM" id="SSF51735">
    <property type="entry name" value="NAD(P)-binding Rossmann-fold domains"/>
    <property type="match status" value="1"/>
</dbReference>
<feature type="binding site" evidence="13">
    <location>
        <position position="258"/>
    </location>
    <ligand>
        <name>NADPH</name>
        <dbReference type="ChEBI" id="CHEBI:57783"/>
    </ligand>
</feature>
<keyword evidence="8 13" id="KW-1208">Phospholipid metabolism</keyword>
<evidence type="ECO:0000256" key="11">
    <source>
        <dbReference type="ARBA" id="ARBA00069372"/>
    </source>
</evidence>
<feature type="binding site" evidence="16">
    <location>
        <position position="143"/>
    </location>
    <ligand>
        <name>NAD(+)</name>
        <dbReference type="ChEBI" id="CHEBI:57540"/>
    </ligand>
</feature>
<dbReference type="SUPFAM" id="SSF48179">
    <property type="entry name" value="6-phosphogluconate dehydrogenase C-terminal domain-like"/>
    <property type="match status" value="1"/>
</dbReference>
<evidence type="ECO:0000256" key="6">
    <source>
        <dbReference type="ARBA" id="ARBA00023098"/>
    </source>
</evidence>
<reference evidence="20" key="1">
    <citation type="journal article" date="2021" name="PeerJ">
        <title>Extensive microbial diversity within the chicken gut microbiome revealed by metagenomics and culture.</title>
        <authorList>
            <person name="Gilroy R."/>
            <person name="Ravi A."/>
            <person name="Getino M."/>
            <person name="Pursley I."/>
            <person name="Horton D.L."/>
            <person name="Alikhan N.F."/>
            <person name="Baker D."/>
            <person name="Gharbi K."/>
            <person name="Hall N."/>
            <person name="Watson M."/>
            <person name="Adriaenssens E.M."/>
            <person name="Foster-Nyarko E."/>
            <person name="Jarju S."/>
            <person name="Secka A."/>
            <person name="Antonio M."/>
            <person name="Oren A."/>
            <person name="Chaudhuri R.R."/>
            <person name="La Ragione R."/>
            <person name="Hildebrand F."/>
            <person name="Pallen M.J."/>
        </authorList>
    </citation>
    <scope>NUCLEOTIDE SEQUENCE</scope>
    <source>
        <strain evidence="20">ChiBcec8-13705</strain>
    </source>
</reference>
<keyword evidence="13" id="KW-0963">Cytoplasm</keyword>
<dbReference type="Pfam" id="PF07479">
    <property type="entry name" value="NAD_Gly3P_dh_C"/>
    <property type="match status" value="1"/>
</dbReference>
<accession>A0A9D2M577</accession>
<evidence type="ECO:0000256" key="1">
    <source>
        <dbReference type="ARBA" id="ARBA00011009"/>
    </source>
</evidence>
<feature type="binding site" evidence="16">
    <location>
        <position position="258"/>
    </location>
    <ligand>
        <name>NAD(+)</name>
        <dbReference type="ChEBI" id="CHEBI:57540"/>
    </ligand>
</feature>
<keyword evidence="6 13" id="KW-0443">Lipid metabolism</keyword>
<dbReference type="Gene3D" id="1.10.1040.10">
    <property type="entry name" value="N-(1-d-carboxylethyl)-l-norvaline Dehydrogenase, domain 2"/>
    <property type="match status" value="1"/>
</dbReference>
<dbReference type="FunFam" id="3.40.50.720:FF:000019">
    <property type="entry name" value="Glycerol-3-phosphate dehydrogenase [NAD(P)+]"/>
    <property type="match status" value="1"/>
</dbReference>
<feature type="binding site" evidence="15">
    <location>
        <position position="105"/>
    </location>
    <ligand>
        <name>substrate</name>
    </ligand>
</feature>
<dbReference type="InterPro" id="IPR006109">
    <property type="entry name" value="G3P_DH_NAD-dep_C"/>
</dbReference>
<feature type="binding site" evidence="15">
    <location>
        <begin position="258"/>
        <end position="259"/>
    </location>
    <ligand>
        <name>substrate</name>
    </ligand>
</feature>
<evidence type="ECO:0000256" key="2">
    <source>
        <dbReference type="ARBA" id="ARBA00022516"/>
    </source>
</evidence>
<comment type="caution">
    <text evidence="20">The sequence shown here is derived from an EMBL/GenBank/DDBJ whole genome shotgun (WGS) entry which is preliminary data.</text>
</comment>
<dbReference type="GO" id="GO:0046168">
    <property type="term" value="P:glycerol-3-phosphate catabolic process"/>
    <property type="evidence" value="ECO:0007669"/>
    <property type="project" value="InterPro"/>
</dbReference>
<evidence type="ECO:0000259" key="18">
    <source>
        <dbReference type="Pfam" id="PF01210"/>
    </source>
</evidence>
<keyword evidence="3 13" id="KW-0521">NADP</keyword>
<protein>
    <recommendedName>
        <fullName evidence="11 13">Glycerol-3-phosphate dehydrogenase [NAD(P)+]</fullName>
        <ecNumber evidence="10 13">1.1.1.94</ecNumber>
    </recommendedName>
    <alternativeName>
        <fullName evidence="13">NAD(P)(+)-dependent glycerol-3-phosphate dehydrogenase</fullName>
    </alternativeName>
    <alternativeName>
        <fullName evidence="12 13">NAD(P)H-dependent dihydroxyacetone-phosphate reductase</fullName>
    </alternativeName>
</protein>
<feature type="binding site" evidence="13">
    <location>
        <position position="105"/>
    </location>
    <ligand>
        <name>NADPH</name>
        <dbReference type="ChEBI" id="CHEBI:57783"/>
    </ligand>
</feature>
<evidence type="ECO:0000256" key="8">
    <source>
        <dbReference type="ARBA" id="ARBA00023264"/>
    </source>
</evidence>
<dbReference type="GO" id="GO:0047952">
    <property type="term" value="F:glycerol-3-phosphate dehydrogenase [NAD(P)+] activity"/>
    <property type="evidence" value="ECO:0007669"/>
    <property type="project" value="UniProtKB-UniRule"/>
</dbReference>
<feature type="binding site" evidence="13">
    <location>
        <position position="259"/>
    </location>
    <ligand>
        <name>sn-glycerol 3-phosphate</name>
        <dbReference type="ChEBI" id="CHEBI:57597"/>
    </ligand>
</feature>
<feature type="binding site" evidence="16">
    <location>
        <position position="82"/>
    </location>
    <ligand>
        <name>NAD(+)</name>
        <dbReference type="ChEBI" id="CHEBI:57540"/>
    </ligand>
</feature>
<dbReference type="PIRSF" id="PIRSF000114">
    <property type="entry name" value="Glycerol-3-P_dh"/>
    <property type="match status" value="1"/>
</dbReference>
<reference evidence="20" key="2">
    <citation type="submission" date="2021-04" db="EMBL/GenBank/DDBJ databases">
        <authorList>
            <person name="Gilroy R."/>
        </authorList>
    </citation>
    <scope>NUCLEOTIDE SEQUENCE</scope>
    <source>
        <strain evidence="20">ChiBcec8-13705</strain>
    </source>
</reference>
<dbReference type="NCBIfam" id="NF000940">
    <property type="entry name" value="PRK00094.1-2"/>
    <property type="match status" value="1"/>
</dbReference>
<dbReference type="Gene3D" id="3.40.50.720">
    <property type="entry name" value="NAD(P)-binding Rossmann-like Domain"/>
    <property type="match status" value="1"/>
</dbReference>
<feature type="binding site" evidence="13">
    <location>
        <position position="12"/>
    </location>
    <ligand>
        <name>NADPH</name>
        <dbReference type="ChEBI" id="CHEBI:57783"/>
    </ligand>
</feature>
<feature type="binding site" evidence="16">
    <location>
        <begin position="8"/>
        <end position="13"/>
    </location>
    <ligand>
        <name>NAD(+)</name>
        <dbReference type="ChEBI" id="CHEBI:57540"/>
    </ligand>
</feature>
<evidence type="ECO:0000259" key="19">
    <source>
        <dbReference type="Pfam" id="PF07479"/>
    </source>
</evidence>
<feature type="binding site" evidence="13">
    <location>
        <position position="194"/>
    </location>
    <ligand>
        <name>sn-glycerol 3-phosphate</name>
        <dbReference type="ChEBI" id="CHEBI:57597"/>
    </ligand>
</feature>
<dbReference type="InterPro" id="IPR008927">
    <property type="entry name" value="6-PGluconate_DH-like_C_sf"/>
</dbReference>
<dbReference type="EMBL" id="DWYG01000060">
    <property type="protein sequence ID" value="HJB41666.1"/>
    <property type="molecule type" value="Genomic_DNA"/>
</dbReference>
<evidence type="ECO:0000256" key="15">
    <source>
        <dbReference type="PIRSR" id="PIRSR000114-2"/>
    </source>
</evidence>
<dbReference type="GO" id="GO:0005975">
    <property type="term" value="P:carbohydrate metabolic process"/>
    <property type="evidence" value="ECO:0007669"/>
    <property type="project" value="InterPro"/>
</dbReference>
<comment type="catalytic activity">
    <reaction evidence="13">
        <text>sn-glycerol 3-phosphate + NAD(+) = dihydroxyacetone phosphate + NADH + H(+)</text>
        <dbReference type="Rhea" id="RHEA:11092"/>
        <dbReference type="ChEBI" id="CHEBI:15378"/>
        <dbReference type="ChEBI" id="CHEBI:57540"/>
        <dbReference type="ChEBI" id="CHEBI:57597"/>
        <dbReference type="ChEBI" id="CHEBI:57642"/>
        <dbReference type="ChEBI" id="CHEBI:57945"/>
        <dbReference type="EC" id="1.1.1.94"/>
    </reaction>
</comment>
<dbReference type="FunFam" id="1.10.1040.10:FF:000001">
    <property type="entry name" value="Glycerol-3-phosphate dehydrogenase [NAD(P)+]"/>
    <property type="match status" value="1"/>
</dbReference>
<comment type="caution">
    <text evidence="13">Lacks conserved residue(s) required for the propagation of feature annotation.</text>
</comment>
<feature type="binding site" evidence="13">
    <location>
        <position position="105"/>
    </location>
    <ligand>
        <name>sn-glycerol 3-phosphate</name>
        <dbReference type="ChEBI" id="CHEBI:57597"/>
    </ligand>
</feature>
<dbReference type="EC" id="1.1.1.94" evidence="10 13"/>
<dbReference type="GO" id="GO:0006650">
    <property type="term" value="P:glycerophospholipid metabolic process"/>
    <property type="evidence" value="ECO:0007669"/>
    <property type="project" value="UniProtKB-UniRule"/>
</dbReference>
<dbReference type="InterPro" id="IPR013328">
    <property type="entry name" value="6PGD_dom2"/>
</dbReference>
<dbReference type="NCBIfam" id="NF000942">
    <property type="entry name" value="PRK00094.1-4"/>
    <property type="match status" value="1"/>
</dbReference>
<dbReference type="InterPro" id="IPR006168">
    <property type="entry name" value="G3P_DH_NAD-dep"/>
</dbReference>
<organism evidence="20 21">
    <name type="scientific">Candidatus Gemmiger avicola</name>
    <dbReference type="NCBI Taxonomy" id="2838605"/>
    <lineage>
        <taxon>Bacteria</taxon>
        <taxon>Bacillati</taxon>
        <taxon>Bacillota</taxon>
        <taxon>Clostridia</taxon>
        <taxon>Eubacteriales</taxon>
        <taxon>Gemmiger</taxon>
    </lineage>
</organism>
<feature type="binding site" evidence="13">
    <location>
        <position position="257"/>
    </location>
    <ligand>
        <name>sn-glycerol 3-phosphate</name>
        <dbReference type="ChEBI" id="CHEBI:57597"/>
    </ligand>
</feature>
<evidence type="ECO:0000256" key="9">
    <source>
        <dbReference type="ARBA" id="ARBA00052716"/>
    </source>
</evidence>
<feature type="domain" description="Glycerol-3-phosphate dehydrogenase NAD-dependent N-terminal" evidence="18">
    <location>
        <begin position="3"/>
        <end position="163"/>
    </location>
</feature>
<dbReference type="GO" id="GO:0051287">
    <property type="term" value="F:NAD binding"/>
    <property type="evidence" value="ECO:0007669"/>
    <property type="project" value="InterPro"/>
</dbReference>
<dbReference type="InterPro" id="IPR036291">
    <property type="entry name" value="NAD(P)-bd_dom_sf"/>
</dbReference>
<evidence type="ECO:0000313" key="20">
    <source>
        <dbReference type="EMBL" id="HJB41666.1"/>
    </source>
</evidence>
<evidence type="ECO:0000256" key="10">
    <source>
        <dbReference type="ARBA" id="ARBA00066687"/>
    </source>
</evidence>
<evidence type="ECO:0000256" key="7">
    <source>
        <dbReference type="ARBA" id="ARBA00023209"/>
    </source>
</evidence>
<feature type="binding site" evidence="13">
    <location>
        <position position="247"/>
    </location>
    <ligand>
        <name>sn-glycerol 3-phosphate</name>
        <dbReference type="ChEBI" id="CHEBI:57597"/>
    </ligand>
</feature>
<evidence type="ECO:0000256" key="14">
    <source>
        <dbReference type="PIRSR" id="PIRSR000114-1"/>
    </source>
</evidence>
<keyword evidence="5 13" id="KW-0520">NAD</keyword>
<dbReference type="PROSITE" id="PS00957">
    <property type="entry name" value="NAD_G3PDH"/>
    <property type="match status" value="1"/>
</dbReference>
<dbReference type="PRINTS" id="PR00077">
    <property type="entry name" value="GPDHDRGNASE"/>
</dbReference>
<dbReference type="GO" id="GO:0008654">
    <property type="term" value="P:phospholipid biosynthetic process"/>
    <property type="evidence" value="ECO:0007669"/>
    <property type="project" value="UniProtKB-KW"/>
</dbReference>
<dbReference type="PANTHER" id="PTHR11728:SF1">
    <property type="entry name" value="GLYCEROL-3-PHOSPHATE DEHYDROGENASE [NAD(+)] 2, CHLOROPLASTIC"/>
    <property type="match status" value="1"/>
</dbReference>
<proteinExistence type="inferred from homology"/>
<evidence type="ECO:0000256" key="17">
    <source>
        <dbReference type="RuleBase" id="RU000437"/>
    </source>
</evidence>
<name>A0A9D2M577_9FIRM</name>
<feature type="binding site" evidence="13">
    <location>
        <position position="282"/>
    </location>
    <ligand>
        <name>NADPH</name>
        <dbReference type="ChEBI" id="CHEBI:57783"/>
    </ligand>
</feature>
<feature type="binding site" evidence="13">
    <location>
        <position position="11"/>
    </location>
    <ligand>
        <name>NADPH</name>
        <dbReference type="ChEBI" id="CHEBI:57783"/>
    </ligand>
</feature>
<evidence type="ECO:0000313" key="21">
    <source>
        <dbReference type="Proteomes" id="UP000886803"/>
    </source>
</evidence>
<evidence type="ECO:0000256" key="13">
    <source>
        <dbReference type="HAMAP-Rule" id="MF_00394"/>
    </source>
</evidence>
<feature type="binding site" evidence="13">
    <location>
        <position position="284"/>
    </location>
    <ligand>
        <name>NADPH</name>
        <dbReference type="ChEBI" id="CHEBI:57783"/>
    </ligand>
</feature>
<dbReference type="GO" id="GO:0005829">
    <property type="term" value="C:cytosol"/>
    <property type="evidence" value="ECO:0007669"/>
    <property type="project" value="TreeGrafter"/>
</dbReference>
<feature type="active site" description="Proton acceptor" evidence="13 14">
    <location>
        <position position="194"/>
    </location>
</feature>
<keyword evidence="13" id="KW-0547">Nucleotide-binding</keyword>
<comment type="catalytic activity">
    <reaction evidence="9">
        <text>sn-glycerol 3-phosphate + NADP(+) = dihydroxyacetone phosphate + NADPH + H(+)</text>
        <dbReference type="Rhea" id="RHEA:11096"/>
        <dbReference type="ChEBI" id="CHEBI:15378"/>
        <dbReference type="ChEBI" id="CHEBI:57597"/>
        <dbReference type="ChEBI" id="CHEBI:57642"/>
        <dbReference type="ChEBI" id="CHEBI:57783"/>
        <dbReference type="ChEBI" id="CHEBI:58349"/>
        <dbReference type="EC" id="1.1.1.94"/>
    </reaction>
    <physiologicalReaction direction="right-to-left" evidence="9">
        <dbReference type="Rhea" id="RHEA:11098"/>
    </physiologicalReaction>
</comment>
<evidence type="ECO:0000256" key="5">
    <source>
        <dbReference type="ARBA" id="ARBA00023027"/>
    </source>
</evidence>
<keyword evidence="7 13" id="KW-0594">Phospholipid biosynthesis</keyword>
<dbReference type="AlphaFoldDB" id="A0A9D2M577"/>
<feature type="binding site" evidence="13">
    <location>
        <position position="258"/>
    </location>
    <ligand>
        <name>sn-glycerol 3-phosphate</name>
        <dbReference type="ChEBI" id="CHEBI:57597"/>
    </ligand>
</feature>
<feature type="domain" description="Glycerol-3-phosphate dehydrogenase NAD-dependent C-terminal" evidence="19">
    <location>
        <begin position="183"/>
        <end position="323"/>
    </location>
</feature>
<evidence type="ECO:0000256" key="16">
    <source>
        <dbReference type="PIRSR" id="PIRSR000114-3"/>
    </source>
</evidence>
<comment type="subcellular location">
    <subcellularLocation>
        <location evidence="13">Cytoplasm</location>
    </subcellularLocation>
</comment>
<dbReference type="InterPro" id="IPR011128">
    <property type="entry name" value="G3P_DH_NAD-dep_N"/>
</dbReference>
<dbReference type="GO" id="GO:0046167">
    <property type="term" value="P:glycerol-3-phosphate biosynthetic process"/>
    <property type="evidence" value="ECO:0007669"/>
    <property type="project" value="UniProtKB-UniRule"/>
</dbReference>
<evidence type="ECO:0000256" key="12">
    <source>
        <dbReference type="ARBA" id="ARBA00080511"/>
    </source>
</evidence>
<comment type="similarity">
    <text evidence="1 13 17">Belongs to the NAD-dependent glycerol-3-phosphate dehydrogenase family.</text>
</comment>
<feature type="binding site" evidence="13">
    <location>
        <position position="141"/>
    </location>
    <ligand>
        <name>sn-glycerol 3-phosphate</name>
        <dbReference type="ChEBI" id="CHEBI:57597"/>
    </ligand>
</feature>
<evidence type="ECO:0000256" key="3">
    <source>
        <dbReference type="ARBA" id="ARBA00022857"/>
    </source>
</evidence>
<sequence>MKKIGVLGAGTWGTALARLLCENGHDVTIWSALPEELKNTSTTRRHPNLPGMELPALLHYTADIAEICSGRDLLVFAVPSVFVRSTAKKAAPHLPNGQMIVDVAKGIEEKTFLTMSGVIEQELAAVPGHEACTVVALSGPTHAEEVARDLPTAIVAACADEAAAQTVQKLFNNPNFRVYTNPDRLGVELGGAVKNVIALAVGMALGLGYGDNAKAALITRGNAELARLGVAMGCQAATFAGLSGMGDLIVTCTSMHSRNLHAGMLLGRGMDVEEAKKEVGQVVEGINALPAARKLARQYKVEMPIVEAVGRILDGKLTAKAAVAALMGRDLKRE</sequence>
<dbReference type="Proteomes" id="UP000886803">
    <property type="component" value="Unassembled WGS sequence"/>
</dbReference>
<dbReference type="Pfam" id="PF01210">
    <property type="entry name" value="NAD_Gly3P_dh_N"/>
    <property type="match status" value="1"/>
</dbReference>
<dbReference type="HAMAP" id="MF_00394">
    <property type="entry name" value="NAD_Glyc3P_dehydrog"/>
    <property type="match status" value="1"/>
</dbReference>
<comment type="function">
    <text evidence="13">Catalyzes the reduction of the glycolytic intermediate dihydroxyacetone phosphate (DHAP) to sn-glycerol 3-phosphate (G3P), the key precursor for phospholipid synthesis.</text>
</comment>
<keyword evidence="4 13" id="KW-0560">Oxidoreductase</keyword>
<feature type="binding site" evidence="13">
    <location>
        <position position="139"/>
    </location>
    <ligand>
        <name>sn-glycerol 3-phosphate</name>
        <dbReference type="ChEBI" id="CHEBI:57597"/>
    </ligand>
</feature>
<comment type="pathway">
    <text evidence="13">Membrane lipid metabolism; glycerophospholipid metabolism.</text>
</comment>
<feature type="binding site" evidence="13">
    <location>
        <position position="143"/>
    </location>
    <ligand>
        <name>NADPH</name>
        <dbReference type="ChEBI" id="CHEBI:57783"/>
    </ligand>
</feature>
<keyword evidence="2 13" id="KW-0444">Lipid biosynthesis</keyword>
<gene>
    <name evidence="13" type="primary">gpsA</name>
    <name evidence="20" type="ORF">H9945_04130</name>
</gene>
<evidence type="ECO:0000256" key="4">
    <source>
        <dbReference type="ARBA" id="ARBA00023002"/>
    </source>
</evidence>